<dbReference type="Proteomes" id="UP000317214">
    <property type="component" value="Chromosome"/>
</dbReference>
<keyword evidence="1" id="KW-0677">Repeat</keyword>
<dbReference type="RefSeq" id="WP_141492958.1">
    <property type="nucleotide sequence ID" value="NZ_CP032485.1"/>
</dbReference>
<dbReference type="PANTHER" id="PTHR45586">
    <property type="entry name" value="TPR REPEAT-CONTAINING PROTEIN PA4667"/>
    <property type="match status" value="1"/>
</dbReference>
<evidence type="ECO:0000313" key="6">
    <source>
        <dbReference type="Proteomes" id="UP000317214"/>
    </source>
</evidence>
<dbReference type="EMBL" id="CP032485">
    <property type="protein sequence ID" value="QDH25104.1"/>
    <property type="molecule type" value="Genomic_DNA"/>
</dbReference>
<dbReference type="InterPro" id="IPR019734">
    <property type="entry name" value="TPR_rpt"/>
</dbReference>
<gene>
    <name evidence="5" type="ORF">D5366_07640</name>
</gene>
<evidence type="ECO:0000256" key="2">
    <source>
        <dbReference type="ARBA" id="ARBA00022803"/>
    </source>
</evidence>
<keyword evidence="4" id="KW-0732">Signal</keyword>
<dbReference type="InterPro" id="IPR051012">
    <property type="entry name" value="CellSynth/LPSAsmb/PSIAsmb"/>
</dbReference>
<dbReference type="PROSITE" id="PS50005">
    <property type="entry name" value="TPR"/>
    <property type="match status" value="1"/>
</dbReference>
<accession>A0A4Y6V6U8</accession>
<organism evidence="5 6">
    <name type="scientific">Neokomagataea tanensis</name>
    <dbReference type="NCBI Taxonomy" id="661191"/>
    <lineage>
        <taxon>Bacteria</taxon>
        <taxon>Pseudomonadati</taxon>
        <taxon>Pseudomonadota</taxon>
        <taxon>Alphaproteobacteria</taxon>
        <taxon>Acetobacterales</taxon>
        <taxon>Acetobacteraceae</taxon>
        <taxon>Neokomagataea</taxon>
    </lineage>
</organism>
<dbReference type="AlphaFoldDB" id="A0A4Y6V6U8"/>
<keyword evidence="2 3" id="KW-0802">TPR repeat</keyword>
<feature type="signal peptide" evidence="4">
    <location>
        <begin position="1"/>
        <end position="42"/>
    </location>
</feature>
<feature type="chain" id="PRO_5021421284" evidence="4">
    <location>
        <begin position="43"/>
        <end position="601"/>
    </location>
</feature>
<dbReference type="Gene3D" id="1.25.40.10">
    <property type="entry name" value="Tetratricopeptide repeat domain"/>
    <property type="match status" value="2"/>
</dbReference>
<dbReference type="Pfam" id="PF14559">
    <property type="entry name" value="TPR_19"/>
    <property type="match status" value="1"/>
</dbReference>
<evidence type="ECO:0000313" key="5">
    <source>
        <dbReference type="EMBL" id="QDH25104.1"/>
    </source>
</evidence>
<dbReference type="SMART" id="SM00028">
    <property type="entry name" value="TPR"/>
    <property type="match status" value="3"/>
</dbReference>
<dbReference type="KEGG" id="ntn:D5366_07640"/>
<reference evidence="5 6" key="1">
    <citation type="submission" date="2018-09" db="EMBL/GenBank/DDBJ databases">
        <title>The complete genome sequence of Neokomagataea tanensis NBRC 106556(T).</title>
        <authorList>
            <person name="Chua K.-O."/>
            <person name="See-Too W.-S."/>
            <person name="Hong K.-W."/>
            <person name="Yin W.-F."/>
            <person name="Chan K.-G."/>
        </authorList>
    </citation>
    <scope>NUCLEOTIDE SEQUENCE [LARGE SCALE GENOMIC DNA]</scope>
    <source>
        <strain evidence="6">AH13 \ NBRC 106556</strain>
    </source>
</reference>
<evidence type="ECO:0000256" key="4">
    <source>
        <dbReference type="SAM" id="SignalP"/>
    </source>
</evidence>
<dbReference type="InterPro" id="IPR011990">
    <property type="entry name" value="TPR-like_helical_dom_sf"/>
</dbReference>
<feature type="repeat" description="TPR" evidence="3">
    <location>
        <begin position="546"/>
        <end position="579"/>
    </location>
</feature>
<sequence length="601" mass="65546">MQINSFWHRPIQRLISYCSAHQRKATRLATILLMLSPACSYAQSVSPLQKAASPTSPDSSLTGWRLAADTMMQRGDIPQASEALLHLSHLSPTDLLIRKQALSYAAMNGKIDDAAALARLMPDDDIASFLLAEEALAAHQTSDVRRILSHSSHPGPLIALASPVLTAWSLVDENQNAHSPNTSQLRQAVSLLNDAASFGPTRSLLVLHAALIAERIAAADTIRTLYNRVAQTTPPTPALQILSADLESAWLASTNHKQEALKRLADLGTQSSLTALTVDRLQEHLKPRGPVTPRQAAAILNLQIAAMITASAHNDNSNAVAVIALQEALRLDPALTVARIFLADLFNNDHQASQGLELLNSVADSDPLAVLAAQERINLATRINNSAETRRTLIHALSLKPNDPFFLTQLADTENVSGLYKDAINHYSQALHASSPRKNDVWPLLLARAMAYESADDWPHAREDMMHALELAPQDADVLNFVGYASVEHNENATLAMSSLEKAVHLQPDNTAIQDSYAWGLLKIKGDLKKATDILHQAAEHAPNDPEIAYHLGVAYWYQGRHTEAQDQWNQALDDTPSSHDQVLIENALNHGGPHLAIFEH</sequence>
<dbReference type="OrthoDB" id="9766710at2"/>
<dbReference type="SUPFAM" id="SSF48452">
    <property type="entry name" value="TPR-like"/>
    <property type="match status" value="1"/>
</dbReference>
<evidence type="ECO:0000256" key="1">
    <source>
        <dbReference type="ARBA" id="ARBA00022737"/>
    </source>
</evidence>
<name>A0A4Y6V6U8_9PROT</name>
<keyword evidence="6" id="KW-1185">Reference proteome</keyword>
<evidence type="ECO:0000256" key="3">
    <source>
        <dbReference type="PROSITE-ProRule" id="PRU00339"/>
    </source>
</evidence>
<dbReference type="PANTHER" id="PTHR45586:SF14">
    <property type="entry name" value="TETRATRICOPEPTIDE TPR_2 REPEAT PROTEIN"/>
    <property type="match status" value="1"/>
</dbReference>
<protein>
    <submittedName>
        <fullName evidence="5">Uncharacterized protein</fullName>
    </submittedName>
</protein>
<proteinExistence type="predicted"/>